<feature type="region of interest" description="Disordered" evidence="1">
    <location>
        <begin position="1"/>
        <end position="53"/>
    </location>
</feature>
<accession>A0A640TAS0</accession>
<sequence length="53" mass="5225">MPVAHRGSETAAPAAPYGRVHSLGGVGTGAAELRTNGRTSQGNPTIPAKDSGP</sequence>
<evidence type="ECO:0000256" key="1">
    <source>
        <dbReference type="SAM" id="MobiDB-lite"/>
    </source>
</evidence>
<evidence type="ECO:0000313" key="2">
    <source>
        <dbReference type="EMBL" id="GFE20274.1"/>
    </source>
</evidence>
<dbReference type="EMBL" id="BLIP01000001">
    <property type="protein sequence ID" value="GFE20274.1"/>
    <property type="molecule type" value="Genomic_DNA"/>
</dbReference>
<proteinExistence type="predicted"/>
<protein>
    <submittedName>
        <fullName evidence="2">Uncharacterized protein</fullName>
    </submittedName>
</protein>
<comment type="caution">
    <text evidence="2">The sequence shown here is derived from an EMBL/GenBank/DDBJ whole genome shotgun (WGS) entry which is preliminary data.</text>
</comment>
<evidence type="ECO:0000313" key="3">
    <source>
        <dbReference type="Proteomes" id="UP000429552"/>
    </source>
</evidence>
<dbReference type="AlphaFoldDB" id="A0A640TAS0"/>
<name>A0A640TAS0_STRNI</name>
<dbReference type="Proteomes" id="UP000429552">
    <property type="component" value="Unassembled WGS sequence"/>
</dbReference>
<reference evidence="2 3" key="1">
    <citation type="submission" date="2019-12" db="EMBL/GenBank/DDBJ databases">
        <title>Whole genome shotgun sequence of Streptomyces libani subsp. libani NBRC 13452.</title>
        <authorList>
            <person name="Ichikawa N."/>
            <person name="Kimura A."/>
            <person name="Kitahashi Y."/>
            <person name="Komaki H."/>
            <person name="Tamura T."/>
        </authorList>
    </citation>
    <scope>NUCLEOTIDE SEQUENCE [LARGE SCALE GENOMIC DNA]</scope>
    <source>
        <strain evidence="2 3">NBRC 13452</strain>
    </source>
</reference>
<organism evidence="2 3">
    <name type="scientific">Streptomyces nigrescens</name>
    <dbReference type="NCBI Taxonomy" id="1920"/>
    <lineage>
        <taxon>Bacteria</taxon>
        <taxon>Bacillati</taxon>
        <taxon>Actinomycetota</taxon>
        <taxon>Actinomycetes</taxon>
        <taxon>Kitasatosporales</taxon>
        <taxon>Streptomycetaceae</taxon>
        <taxon>Streptomyces</taxon>
    </lineage>
</organism>
<gene>
    <name evidence="2" type="ORF">Sliba_07270</name>
</gene>